<sequence length="115" mass="12547">MHSKVREREVRLELVSALARSQRAVASMLESVADICASSPAFRTRLQRNQQVLEAVQHALTRQIETAARPPRAPRRAGRAQPWLSSGDGVYGGQAQPRLSSGDGVYGGRAASRRL</sequence>
<comment type="caution">
    <text evidence="2">The sequence shown here is derived from an EMBL/GenBank/DDBJ whole genome shotgun (WGS) entry which is preliminary data.</text>
</comment>
<evidence type="ECO:0000313" key="3">
    <source>
        <dbReference type="Proteomes" id="UP000621560"/>
    </source>
</evidence>
<dbReference type="AlphaFoldDB" id="A0A927BXJ7"/>
<dbReference type="EMBL" id="JACXIZ010000057">
    <property type="protein sequence ID" value="MBD2848197.1"/>
    <property type="molecule type" value="Genomic_DNA"/>
</dbReference>
<dbReference type="Proteomes" id="UP000621560">
    <property type="component" value="Unassembled WGS sequence"/>
</dbReference>
<feature type="region of interest" description="Disordered" evidence="1">
    <location>
        <begin position="66"/>
        <end position="115"/>
    </location>
</feature>
<gene>
    <name evidence="2" type="ORF">IDH44_23625</name>
</gene>
<accession>A0A927BXJ7</accession>
<proteinExistence type="predicted"/>
<evidence type="ECO:0000313" key="2">
    <source>
        <dbReference type="EMBL" id="MBD2848197.1"/>
    </source>
</evidence>
<dbReference type="RefSeq" id="WP_190921297.1">
    <property type="nucleotide sequence ID" value="NZ_JACXIZ010000057.1"/>
</dbReference>
<keyword evidence="3" id="KW-1185">Reference proteome</keyword>
<name>A0A927BXJ7_9BACL</name>
<evidence type="ECO:0000256" key="1">
    <source>
        <dbReference type="SAM" id="MobiDB-lite"/>
    </source>
</evidence>
<organism evidence="2 3">
    <name type="scientific">Paenibacillus sabuli</name>
    <dbReference type="NCBI Taxonomy" id="2772509"/>
    <lineage>
        <taxon>Bacteria</taxon>
        <taxon>Bacillati</taxon>
        <taxon>Bacillota</taxon>
        <taxon>Bacilli</taxon>
        <taxon>Bacillales</taxon>
        <taxon>Paenibacillaceae</taxon>
        <taxon>Paenibacillus</taxon>
    </lineage>
</organism>
<protein>
    <submittedName>
        <fullName evidence="2">Uncharacterized protein</fullName>
    </submittedName>
</protein>
<reference evidence="2" key="1">
    <citation type="submission" date="2020-09" db="EMBL/GenBank/DDBJ databases">
        <title>A novel bacterium of genus Paenibacillus, isolated from South China Sea.</title>
        <authorList>
            <person name="Huang H."/>
            <person name="Mo K."/>
            <person name="Hu Y."/>
        </authorList>
    </citation>
    <scope>NUCLEOTIDE SEQUENCE</scope>
    <source>
        <strain evidence="2">IB182496</strain>
    </source>
</reference>